<name>A0ABP8SCF9_9ACTN</name>
<reference evidence="2" key="1">
    <citation type="journal article" date="2019" name="Int. J. Syst. Evol. Microbiol.">
        <title>The Global Catalogue of Microorganisms (GCM) 10K type strain sequencing project: providing services to taxonomists for standard genome sequencing and annotation.</title>
        <authorList>
            <consortium name="The Broad Institute Genomics Platform"/>
            <consortium name="The Broad Institute Genome Sequencing Center for Infectious Disease"/>
            <person name="Wu L."/>
            <person name="Ma J."/>
        </authorList>
    </citation>
    <scope>NUCLEOTIDE SEQUENCE [LARGE SCALE GENOMIC DNA]</scope>
    <source>
        <strain evidence="2">JCM 3175</strain>
    </source>
</reference>
<comment type="caution">
    <text evidence="1">The sequence shown here is derived from an EMBL/GenBank/DDBJ whole genome shotgun (WGS) entry which is preliminary data.</text>
</comment>
<keyword evidence="2" id="KW-1185">Reference proteome</keyword>
<dbReference type="EMBL" id="BAABGU010000004">
    <property type="protein sequence ID" value="GAA4565125.1"/>
    <property type="molecule type" value="Genomic_DNA"/>
</dbReference>
<organism evidence="1 2">
    <name type="scientific">Micromonospora coerulea</name>
    <dbReference type="NCBI Taxonomy" id="47856"/>
    <lineage>
        <taxon>Bacteria</taxon>
        <taxon>Bacillati</taxon>
        <taxon>Actinomycetota</taxon>
        <taxon>Actinomycetes</taxon>
        <taxon>Micromonosporales</taxon>
        <taxon>Micromonosporaceae</taxon>
        <taxon>Micromonospora</taxon>
    </lineage>
</organism>
<dbReference type="RefSeq" id="WP_346116979.1">
    <property type="nucleotide sequence ID" value="NZ_BAABGU010000004.1"/>
</dbReference>
<protein>
    <submittedName>
        <fullName evidence="1">Uncharacterized protein</fullName>
    </submittedName>
</protein>
<sequence length="58" mass="6201">MPWTAPSAVYLAMLARGLGEAHGWDAGRITRCLAGRPGVVGRWEPAALREPMAGLRAE</sequence>
<evidence type="ECO:0000313" key="2">
    <source>
        <dbReference type="Proteomes" id="UP001500307"/>
    </source>
</evidence>
<evidence type="ECO:0000313" key="1">
    <source>
        <dbReference type="EMBL" id="GAA4565125.1"/>
    </source>
</evidence>
<proteinExistence type="predicted"/>
<accession>A0ABP8SCF9</accession>
<dbReference type="Proteomes" id="UP001500307">
    <property type="component" value="Unassembled WGS sequence"/>
</dbReference>
<gene>
    <name evidence="1" type="ORF">GCM10023176_12520</name>
</gene>